<dbReference type="RefSeq" id="WP_136369225.1">
    <property type="nucleotide sequence ID" value="NZ_SSOB01000008.1"/>
</dbReference>
<evidence type="ECO:0000313" key="3">
    <source>
        <dbReference type="Proteomes" id="UP000310636"/>
    </source>
</evidence>
<organism evidence="2 3">
    <name type="scientific">Cohnella fermenti</name>
    <dbReference type="NCBI Taxonomy" id="2565925"/>
    <lineage>
        <taxon>Bacteria</taxon>
        <taxon>Bacillati</taxon>
        <taxon>Bacillota</taxon>
        <taxon>Bacilli</taxon>
        <taxon>Bacillales</taxon>
        <taxon>Paenibacillaceae</taxon>
        <taxon>Cohnella</taxon>
    </lineage>
</organism>
<evidence type="ECO:0000313" key="2">
    <source>
        <dbReference type="EMBL" id="THF81629.1"/>
    </source>
</evidence>
<name>A0A4S4C292_9BACL</name>
<keyword evidence="1" id="KW-0812">Transmembrane</keyword>
<keyword evidence="1" id="KW-0472">Membrane</keyword>
<protein>
    <recommendedName>
        <fullName evidence="4">DUF4179 domain-containing protein</fullName>
    </recommendedName>
</protein>
<proteinExistence type="predicted"/>
<feature type="transmembrane region" description="Helical" evidence="1">
    <location>
        <begin position="46"/>
        <end position="66"/>
    </location>
</feature>
<accession>A0A4S4C292</accession>
<dbReference type="EMBL" id="SSOB01000008">
    <property type="protein sequence ID" value="THF81629.1"/>
    <property type="molecule type" value="Genomic_DNA"/>
</dbReference>
<keyword evidence="3" id="KW-1185">Reference proteome</keyword>
<dbReference type="AlphaFoldDB" id="A0A4S4C292"/>
<keyword evidence="1" id="KW-1133">Transmembrane helix</keyword>
<evidence type="ECO:0000256" key="1">
    <source>
        <dbReference type="SAM" id="Phobius"/>
    </source>
</evidence>
<dbReference type="OrthoDB" id="1705981at2"/>
<dbReference type="Proteomes" id="UP000310636">
    <property type="component" value="Unassembled WGS sequence"/>
</dbReference>
<comment type="caution">
    <text evidence="2">The sequence shown here is derived from an EMBL/GenBank/DDBJ whole genome shotgun (WGS) entry which is preliminary data.</text>
</comment>
<sequence>MKDADLERMLRQSLASAAEPEEPLNQSIIHQITERSRMRTNYKKRLFIGLFVAIFVLIAGASAYAATQLFTAKQVAEHLGDPQLAEAFESEEAIRINAAKDSGDYRFTLLGIVSGVDLSISRHSSEDVYPNRTYAVVSIARRDGQPMPDVPDPEFGKVPFFVSPLVKGLKPWQVNIASMNGGFSEDVIDGVMYRIISLDEVEIFADRGVYLAISSGSPFYSNDAFRYDEATGEIHAREDYPGASVLFDLPLDAAKADPAKADAYVEALSNPTSDSAEQEEQEEQEEDWVQWIERLRAQVRAGELIGETIAESVQEVSYDESGDIEYSYNGWNVSRPIDQLFKKDQVGYSDYFPISGDDESYKAVLFHRDDNGIITGRVVVLSRECPGLC</sequence>
<gene>
    <name evidence="2" type="ORF">E6C55_07815</name>
</gene>
<evidence type="ECO:0008006" key="4">
    <source>
        <dbReference type="Google" id="ProtNLM"/>
    </source>
</evidence>
<reference evidence="2 3" key="1">
    <citation type="submission" date="2019-04" db="EMBL/GenBank/DDBJ databases">
        <title>Cohnella sp. nov. isolated from preserved vegetables.</title>
        <authorList>
            <person name="Lin S.-Y."/>
            <person name="Hung M.-H."/>
            <person name="Young C.-C."/>
        </authorList>
    </citation>
    <scope>NUCLEOTIDE SEQUENCE [LARGE SCALE GENOMIC DNA]</scope>
    <source>
        <strain evidence="2 3">CC-MHH1044</strain>
    </source>
</reference>